<dbReference type="NCBIfam" id="TIGR03055">
    <property type="entry name" value="photo_alph_chp2"/>
    <property type="match status" value="1"/>
</dbReference>
<feature type="transmembrane region" description="Helical" evidence="2">
    <location>
        <begin position="62"/>
        <end position="87"/>
    </location>
</feature>
<proteinExistence type="predicted"/>
<accession>Q83YH2</accession>
<feature type="region of interest" description="Disordered" evidence="1">
    <location>
        <begin position="255"/>
        <end position="277"/>
    </location>
</feature>
<feature type="transmembrane region" description="Helical" evidence="2">
    <location>
        <begin position="215"/>
        <end position="246"/>
    </location>
</feature>
<feature type="transmembrane region" description="Helical" evidence="2">
    <location>
        <begin position="184"/>
        <end position="203"/>
    </location>
</feature>
<feature type="transmembrane region" description="Helical" evidence="2">
    <location>
        <begin position="108"/>
        <end position="131"/>
    </location>
</feature>
<reference evidence="3" key="4">
    <citation type="journal article" date="2002" name="J. Bacteriol.">
        <title>Rubrivivax gelatinosus acsF (previously orf358) codes for a conserved, putative binuclear-iron-cluster-containing protein involved in aerobic oxidative cyclization of Mg-protoporphyrin IX monomethylester.</title>
        <authorList>
            <person name="Pinta V."/>
            <person name="Picaud M."/>
            <person name="Reiss-Husson F."/>
            <person name="Astier C."/>
        </authorList>
    </citation>
    <scope>NUCLEOTIDE SEQUENCE</scope>
    <source>
        <strain evidence="3">S1</strain>
    </source>
</reference>
<evidence type="ECO:0000313" key="3">
    <source>
        <dbReference type="EMBL" id="AAO93125.1"/>
    </source>
</evidence>
<reference evidence="3" key="5">
    <citation type="journal article" date="2003" name="Arch. Microbiol.">
        <title>Characterization of unusual hydroxy- and ketocarotenoids in Rubrivivax gelatinosus: involvement of enzyme CrtF or CrtA.</title>
        <authorList>
            <person name="Pinta V."/>
            <person name="Ouchane S."/>
            <person name="Picaud M."/>
            <person name="Takaichi S."/>
            <person name="Astier C."/>
            <person name="Reiss-Husson F."/>
        </authorList>
    </citation>
    <scope>NUCLEOTIDE SEQUENCE</scope>
    <source>
        <strain evidence="3">S1</strain>
    </source>
</reference>
<reference evidence="3" key="3">
    <citation type="journal article" date="1997" name="J. Biol. Chem.">
        <title>Pleiotropic effects of puf interposon mutagenesis on carotenoid biosynthesis in Rubrivivax gelatinosus. A new gene organization in purple bacteria.</title>
        <authorList>
            <person name="Ouchane S."/>
            <person name="Picaud M."/>
            <person name="Vernotte C."/>
            <person name="Reiss-Husson F."/>
            <person name="Astier C."/>
        </authorList>
    </citation>
    <scope>NUCLEOTIDE SEQUENCE</scope>
    <source>
        <strain evidence="3">S1</strain>
    </source>
</reference>
<organism evidence="3">
    <name type="scientific">Rubrivivax gelatinosus S1</name>
    <dbReference type="NCBI Taxonomy" id="1138313"/>
    <lineage>
        <taxon>Bacteria</taxon>
        <taxon>Pseudomonadati</taxon>
        <taxon>Pseudomonadota</taxon>
        <taxon>Betaproteobacteria</taxon>
        <taxon>Burkholderiales</taxon>
        <taxon>Sphaerotilaceae</taxon>
        <taxon>Rubrivivax</taxon>
    </lineage>
</organism>
<name>Q83YH2_RUBGE</name>
<dbReference type="AlphaFoldDB" id="Q83YH2"/>
<reference evidence="3" key="1">
    <citation type="journal article" date="1996" name="Mol. Gen. Genet.">
        <title>Development of gene transfer methods for Rubrivivax gelatinosus S1: construction, characterization and complementation of a puf operon deletion strain.</title>
        <authorList>
            <person name="Ouchane S."/>
            <person name="Picaud M."/>
            <person name="Reiss-Husson F."/>
            <person name="Vernotte C."/>
            <person name="Astier C."/>
        </authorList>
    </citation>
    <scope>NUCLEOTIDE SEQUENCE</scope>
    <source>
        <strain evidence="3">S1</strain>
    </source>
</reference>
<dbReference type="InterPro" id="IPR017496">
    <property type="entry name" value="Photo_alph_chp2"/>
</dbReference>
<reference evidence="3" key="2">
    <citation type="journal article" date="1997" name="EMBO J.">
        <title>Photooxidative stress stimulates illegitimate recombination and mutability in carotenoid-less mutants of Rubrivivax gelatinosus.</title>
        <authorList>
            <person name="Ouchane S."/>
            <person name="Picaud M."/>
            <person name="Vernotte C."/>
            <person name="Astier C."/>
        </authorList>
    </citation>
    <scope>NUCLEOTIDE SEQUENCE</scope>
    <source>
        <strain evidence="3">S1</strain>
    </source>
</reference>
<evidence type="ECO:0000256" key="2">
    <source>
        <dbReference type="SAM" id="Phobius"/>
    </source>
</evidence>
<feature type="transmembrane region" description="Helical" evidence="2">
    <location>
        <begin position="38"/>
        <end position="56"/>
    </location>
</feature>
<evidence type="ECO:0000256" key="1">
    <source>
        <dbReference type="SAM" id="MobiDB-lite"/>
    </source>
</evidence>
<protein>
    <submittedName>
        <fullName evidence="3">Hypothetical membrane protein</fullName>
    </submittedName>
</protein>
<dbReference type="EMBL" id="AH012710">
    <property type="protein sequence ID" value="AAO93125.1"/>
    <property type="molecule type" value="Genomic_DNA"/>
</dbReference>
<keyword evidence="2" id="KW-1133">Transmembrane helix</keyword>
<dbReference type="Pfam" id="PF12291">
    <property type="entry name" value="DUF3623"/>
    <property type="match status" value="1"/>
</dbReference>
<feature type="compositionally biased region" description="Low complexity" evidence="1">
    <location>
        <begin position="267"/>
        <end position="277"/>
    </location>
</feature>
<keyword evidence="2" id="KW-0472">Membrane</keyword>
<feature type="transmembrane region" description="Helical" evidence="2">
    <location>
        <begin position="6"/>
        <end position="26"/>
    </location>
</feature>
<keyword evidence="2" id="KW-0812">Transmembrane</keyword>
<sequence>MMLSVAIPVLFAVFVWWFSTGLILLLDGLPRKTFRWSLVISTALAATAFGALVHTAGNTTPADAYCAFTCALLVWGWHELAFLTGWITGPRKTATPAGASTWTRFVHAIQAILWHEIAIISVGVAIIAVTWGEPNQVGTWTYLVLWTMRASAKLNLFLGVRNLSEEFLPEHLKYLVSFFRRRAMNLLFPISVTVPTVIAGLMVQEALLPATAPAMHVGLLLVATMLGMAVIEHWMMVLPLPVAALWRWALRSREPGEPHDPPPLLVPPSDNNLLHAR</sequence>